<keyword evidence="2" id="KW-0723">Serine/threonine-protein kinase</keyword>
<accession>A0A6P5ELG4</accession>
<dbReference type="InterPro" id="IPR017441">
    <property type="entry name" value="Protein_kinase_ATP_BS"/>
</dbReference>
<feature type="chain" id="PRO_5028132466" evidence="20">
    <location>
        <begin position="26"/>
        <end position="739"/>
    </location>
</feature>
<dbReference type="InterPro" id="IPR001881">
    <property type="entry name" value="EGF-like_Ca-bd_dom"/>
</dbReference>
<dbReference type="Gene3D" id="2.10.25.10">
    <property type="entry name" value="Laminin"/>
    <property type="match status" value="1"/>
</dbReference>
<dbReference type="GO" id="GO:0005524">
    <property type="term" value="F:ATP binding"/>
    <property type="evidence" value="ECO:0007669"/>
    <property type="project" value="UniProtKB-UniRule"/>
</dbReference>
<dbReference type="InterPro" id="IPR000152">
    <property type="entry name" value="EGF-type_Asp/Asn_hydroxyl_site"/>
</dbReference>
<dbReference type="FunFam" id="2.10.25.10:FF:000628">
    <property type="entry name" value="Wall-associated receptor kinase 2"/>
    <property type="match status" value="1"/>
</dbReference>
<evidence type="ECO:0000256" key="18">
    <source>
        <dbReference type="PROSITE-ProRule" id="PRU10141"/>
    </source>
</evidence>
<dbReference type="Pfam" id="PF13947">
    <property type="entry name" value="GUB_WAK_bind"/>
    <property type="match status" value="1"/>
</dbReference>
<feature type="domain" description="EGF-like" evidence="22">
    <location>
        <begin position="297"/>
        <end position="331"/>
    </location>
</feature>
<reference evidence="23" key="1">
    <citation type="journal article" date="2015" name="Nat. Genet.">
        <title>The pineapple genome and the evolution of CAM photosynthesis.</title>
        <authorList>
            <person name="Ming R."/>
            <person name="VanBuren R."/>
            <person name="Wai C.M."/>
            <person name="Tang H."/>
            <person name="Schatz M.C."/>
            <person name="Bowers J.E."/>
            <person name="Lyons E."/>
            <person name="Wang M.L."/>
            <person name="Chen J."/>
            <person name="Biggers E."/>
            <person name="Zhang J."/>
            <person name="Huang L."/>
            <person name="Zhang L."/>
            <person name="Miao W."/>
            <person name="Zhang J."/>
            <person name="Ye Z."/>
            <person name="Miao C."/>
            <person name="Lin Z."/>
            <person name="Wang H."/>
            <person name="Zhou H."/>
            <person name="Yim W.C."/>
            <person name="Priest H.D."/>
            <person name="Zheng C."/>
            <person name="Woodhouse M."/>
            <person name="Edger P.P."/>
            <person name="Guyot R."/>
            <person name="Guo H.B."/>
            <person name="Guo H."/>
            <person name="Zheng G."/>
            <person name="Singh R."/>
            <person name="Sharma A."/>
            <person name="Min X."/>
            <person name="Zheng Y."/>
            <person name="Lee H."/>
            <person name="Gurtowski J."/>
            <person name="Sedlazeck F.J."/>
            <person name="Harkess A."/>
            <person name="McKain M.R."/>
            <person name="Liao Z."/>
            <person name="Fang J."/>
            <person name="Liu J."/>
            <person name="Zhang X."/>
            <person name="Zhang Q."/>
            <person name="Hu W."/>
            <person name="Qin Y."/>
            <person name="Wang K."/>
            <person name="Chen L.Y."/>
            <person name="Shirley N."/>
            <person name="Lin Y.R."/>
            <person name="Liu L.Y."/>
            <person name="Hernandez A.G."/>
            <person name="Wright C.L."/>
            <person name="Bulone V."/>
            <person name="Tuskan G.A."/>
            <person name="Heath K."/>
            <person name="Zee F."/>
            <person name="Moore P.H."/>
            <person name="Sunkar R."/>
            <person name="Leebens-Mack J.H."/>
            <person name="Mockler T."/>
            <person name="Bennetzen J.L."/>
            <person name="Freeling M."/>
            <person name="Sankoff D."/>
            <person name="Paterson A.H."/>
            <person name="Zhu X."/>
            <person name="Yang X."/>
            <person name="Smith J.A."/>
            <person name="Cushman J.C."/>
            <person name="Paull R.E."/>
            <person name="Yu Q."/>
        </authorList>
    </citation>
    <scope>NUCLEOTIDE SEQUENCE [LARGE SCALE GENOMIC DNA]</scope>
    <source>
        <strain evidence="23">cv. F153</strain>
    </source>
</reference>
<dbReference type="GO" id="GO:0005509">
    <property type="term" value="F:calcium ion binding"/>
    <property type="evidence" value="ECO:0007669"/>
    <property type="project" value="InterPro"/>
</dbReference>
<dbReference type="FunFam" id="1.10.510.10:FF:000084">
    <property type="entry name" value="Wall-associated receptor kinase 2"/>
    <property type="match status" value="1"/>
</dbReference>
<keyword evidence="4" id="KW-0597">Phosphoprotein</keyword>
<evidence type="ECO:0000256" key="19">
    <source>
        <dbReference type="SAM" id="Phobius"/>
    </source>
</evidence>
<dbReference type="PANTHER" id="PTHR27005:SF479">
    <property type="entry name" value="OS06G0706600 PROTEIN"/>
    <property type="match status" value="1"/>
</dbReference>
<dbReference type="PANTHER" id="PTHR27005">
    <property type="entry name" value="WALL-ASSOCIATED RECEPTOR KINASE-LIKE 21"/>
    <property type="match status" value="1"/>
</dbReference>
<dbReference type="InterPro" id="IPR000742">
    <property type="entry name" value="EGF"/>
</dbReference>
<comment type="function">
    <text evidence="16">Serine/threonine-protein kinase that may function as a signaling receptor of extracellular matrix component. Binding to pectin may have significance in the control of cell expansion, morphogenesis and development.</text>
</comment>
<keyword evidence="11 18" id="KW-0067">ATP-binding</keyword>
<keyword evidence="9 18" id="KW-0547">Nucleotide-binding</keyword>
<keyword evidence="12 19" id="KW-1133">Transmembrane helix</keyword>
<proteinExistence type="predicted"/>
<dbReference type="PROSITE" id="PS50026">
    <property type="entry name" value="EGF_3"/>
    <property type="match status" value="1"/>
</dbReference>
<feature type="transmembrane region" description="Helical" evidence="19">
    <location>
        <begin position="347"/>
        <end position="369"/>
    </location>
</feature>
<sequence length="739" mass="82872">MESKENSISTKIVFLWGLLLFQLQALQLTSTSVALPGCLEQCGDVEIPYPFGIGRNCSMKGFTLNCTFSNGTYKPFLNNIEFLNISLSLGRARVTNTVSTQCYNATNGNVTYDNWHKNLTASPYRFSSTLNKFTTIGCMTLAYLTVSDMVNSYLSGCVSMCRSMENLSNGSCTGIGCCQTAIPQGIEYSRVHFDKNFNSSTTYNFSRCSYAAVVEEHAFKFNTSYITTGKLYRSKLPMVVDWAVRNKNCSEARQDMISYACVSDHSTCVDSANGPGYLCNCSEGFQGNPYLPHGCQDIDECANKDRSPCSGDCHNTQGGYRCSCPRGTHGDPYKGTCYSKLPPAAKLVIGICISLLIILIIMLCIHIILERRKLIKVKEENFQQHGGWLLLEEIRNRQGLAFKMFTEKELEQATNKFHKNNIIGHGSYGTVYKGILKDNHVVAIKRAKIINERQKKEFGKEMLILSQVNHRNIVKLLGCCLEVEVPMLVYEYISNGNLFQLIHGNGRRIYKSLETRLKIALESAEALAYLHSSASPPIIHGDVKSANILLDDHLMAKVSDFGASMLAPRDETQFVTLVQGTCGYLDPEYLQTCLLIDKSDVYSFGVVLLELLTGKKALRFEGTEREMSLSSSFLSAMKEGRFSELLDDQIKYDEDVERINEIAVLAKACLNVKGEDRPSMKEVAEELDRLKKMKQHTWEQHNHAEIESLLDNLSSYREEENTGFYSLEKKAMLSIEPGR</sequence>
<dbReference type="Proteomes" id="UP000515123">
    <property type="component" value="Linkage group 3"/>
</dbReference>
<keyword evidence="6 19" id="KW-0812">Transmembrane</keyword>
<evidence type="ECO:0000256" key="3">
    <source>
        <dbReference type="ARBA" id="ARBA00022536"/>
    </source>
</evidence>
<dbReference type="SUPFAM" id="SSF56112">
    <property type="entry name" value="Protein kinase-like (PK-like)"/>
    <property type="match status" value="1"/>
</dbReference>
<evidence type="ECO:0000256" key="13">
    <source>
        <dbReference type="ARBA" id="ARBA00023136"/>
    </source>
</evidence>
<dbReference type="Gene3D" id="3.30.200.20">
    <property type="entry name" value="Phosphorylase Kinase, domain 1"/>
    <property type="match status" value="1"/>
</dbReference>
<dbReference type="Pfam" id="PF07645">
    <property type="entry name" value="EGF_CA"/>
    <property type="match status" value="1"/>
</dbReference>
<reference evidence="24" key="2">
    <citation type="submission" date="2025-08" db="UniProtKB">
        <authorList>
            <consortium name="RefSeq"/>
        </authorList>
    </citation>
    <scope>IDENTIFICATION</scope>
    <source>
        <tissue evidence="24">Leaf</tissue>
    </source>
</reference>
<dbReference type="PROSITE" id="PS50011">
    <property type="entry name" value="PROTEIN_KINASE_DOM"/>
    <property type="match status" value="1"/>
</dbReference>
<keyword evidence="8" id="KW-0677">Repeat</keyword>
<dbReference type="PROSITE" id="PS00010">
    <property type="entry name" value="ASX_HYDROXYL"/>
    <property type="match status" value="1"/>
</dbReference>
<evidence type="ECO:0000313" key="23">
    <source>
        <dbReference type="Proteomes" id="UP000515123"/>
    </source>
</evidence>
<evidence type="ECO:0000256" key="8">
    <source>
        <dbReference type="ARBA" id="ARBA00022737"/>
    </source>
</evidence>
<keyword evidence="3 17" id="KW-0245">EGF-like domain</keyword>
<dbReference type="GO" id="GO:0005886">
    <property type="term" value="C:plasma membrane"/>
    <property type="evidence" value="ECO:0007669"/>
    <property type="project" value="TreeGrafter"/>
</dbReference>
<keyword evidence="14" id="KW-1015">Disulfide bond</keyword>
<evidence type="ECO:0000256" key="15">
    <source>
        <dbReference type="ARBA" id="ARBA00023180"/>
    </source>
</evidence>
<dbReference type="PROSITE" id="PS00107">
    <property type="entry name" value="PROTEIN_KINASE_ATP"/>
    <property type="match status" value="1"/>
</dbReference>
<dbReference type="Pfam" id="PF00069">
    <property type="entry name" value="Pkinase"/>
    <property type="match status" value="1"/>
</dbReference>
<dbReference type="CDD" id="cd00054">
    <property type="entry name" value="EGF_CA"/>
    <property type="match status" value="1"/>
</dbReference>
<keyword evidence="13 19" id="KW-0472">Membrane</keyword>
<name>A0A6P5ELG4_ANACO</name>
<keyword evidence="10" id="KW-0418">Kinase</keyword>
<evidence type="ECO:0000256" key="16">
    <source>
        <dbReference type="ARBA" id="ARBA00058961"/>
    </source>
</evidence>
<keyword evidence="7 20" id="KW-0732">Signal</keyword>
<evidence type="ECO:0000256" key="6">
    <source>
        <dbReference type="ARBA" id="ARBA00022692"/>
    </source>
</evidence>
<organism evidence="23 24">
    <name type="scientific">Ananas comosus</name>
    <name type="common">Pineapple</name>
    <name type="synonym">Ananas ananas</name>
    <dbReference type="NCBI Taxonomy" id="4615"/>
    <lineage>
        <taxon>Eukaryota</taxon>
        <taxon>Viridiplantae</taxon>
        <taxon>Streptophyta</taxon>
        <taxon>Embryophyta</taxon>
        <taxon>Tracheophyta</taxon>
        <taxon>Spermatophyta</taxon>
        <taxon>Magnoliopsida</taxon>
        <taxon>Liliopsida</taxon>
        <taxon>Poales</taxon>
        <taxon>Bromeliaceae</taxon>
        <taxon>Bromelioideae</taxon>
        <taxon>Ananas</taxon>
    </lineage>
</organism>
<dbReference type="GO" id="GO:0007166">
    <property type="term" value="P:cell surface receptor signaling pathway"/>
    <property type="evidence" value="ECO:0007669"/>
    <property type="project" value="InterPro"/>
</dbReference>
<evidence type="ECO:0000256" key="2">
    <source>
        <dbReference type="ARBA" id="ARBA00022527"/>
    </source>
</evidence>
<evidence type="ECO:0000259" key="22">
    <source>
        <dbReference type="PROSITE" id="PS50026"/>
    </source>
</evidence>
<dbReference type="CDD" id="cd14066">
    <property type="entry name" value="STKc_IRAK"/>
    <property type="match status" value="1"/>
</dbReference>
<evidence type="ECO:0000259" key="21">
    <source>
        <dbReference type="PROSITE" id="PS50011"/>
    </source>
</evidence>
<keyword evidence="5" id="KW-0808">Transferase</keyword>
<feature type="binding site" evidence="18">
    <location>
        <position position="445"/>
    </location>
    <ligand>
        <name>ATP</name>
        <dbReference type="ChEBI" id="CHEBI:30616"/>
    </ligand>
</feature>
<evidence type="ECO:0000256" key="1">
    <source>
        <dbReference type="ARBA" id="ARBA00004479"/>
    </source>
</evidence>
<dbReference type="GO" id="GO:0004674">
    <property type="term" value="F:protein serine/threonine kinase activity"/>
    <property type="evidence" value="ECO:0007669"/>
    <property type="project" value="UniProtKB-KW"/>
</dbReference>
<keyword evidence="15" id="KW-0325">Glycoprotein</keyword>
<dbReference type="InterPro" id="IPR000719">
    <property type="entry name" value="Prot_kinase_dom"/>
</dbReference>
<dbReference type="InterPro" id="IPR018097">
    <property type="entry name" value="EGF_Ca-bd_CS"/>
</dbReference>
<dbReference type="InterPro" id="IPR049883">
    <property type="entry name" value="NOTCH1_EGF-like"/>
</dbReference>
<evidence type="ECO:0000256" key="10">
    <source>
        <dbReference type="ARBA" id="ARBA00022777"/>
    </source>
</evidence>
<dbReference type="RefSeq" id="XP_020084294.1">
    <property type="nucleotide sequence ID" value="XM_020228705.1"/>
</dbReference>
<evidence type="ECO:0000256" key="11">
    <source>
        <dbReference type="ARBA" id="ARBA00022840"/>
    </source>
</evidence>
<dbReference type="FunFam" id="2.10.25.10:FF:000038">
    <property type="entry name" value="Fibrillin 2"/>
    <property type="match status" value="1"/>
</dbReference>
<evidence type="ECO:0000256" key="17">
    <source>
        <dbReference type="PROSITE-ProRule" id="PRU00076"/>
    </source>
</evidence>
<dbReference type="InterPro" id="IPR045274">
    <property type="entry name" value="WAK-like"/>
</dbReference>
<feature type="signal peptide" evidence="20">
    <location>
        <begin position="1"/>
        <end position="25"/>
    </location>
</feature>
<dbReference type="SMART" id="SM00179">
    <property type="entry name" value="EGF_CA"/>
    <property type="match status" value="2"/>
</dbReference>
<dbReference type="FunFam" id="3.30.200.20:FF:000043">
    <property type="entry name" value="Wall-associated receptor kinase 2"/>
    <property type="match status" value="1"/>
</dbReference>
<feature type="domain" description="Protein kinase" evidence="21">
    <location>
        <begin position="417"/>
        <end position="699"/>
    </location>
</feature>
<dbReference type="InterPro" id="IPR011009">
    <property type="entry name" value="Kinase-like_dom_sf"/>
</dbReference>
<dbReference type="PROSITE" id="PS00108">
    <property type="entry name" value="PROTEIN_KINASE_ST"/>
    <property type="match status" value="1"/>
</dbReference>
<gene>
    <name evidence="24" type="primary">LOC109707450</name>
</gene>
<dbReference type="AlphaFoldDB" id="A0A6P5ELG4"/>
<evidence type="ECO:0000313" key="24">
    <source>
        <dbReference type="RefSeq" id="XP_020084294.1"/>
    </source>
</evidence>
<dbReference type="GO" id="GO:0030247">
    <property type="term" value="F:polysaccharide binding"/>
    <property type="evidence" value="ECO:0007669"/>
    <property type="project" value="InterPro"/>
</dbReference>
<evidence type="ECO:0000256" key="5">
    <source>
        <dbReference type="ARBA" id="ARBA00022679"/>
    </source>
</evidence>
<dbReference type="SMART" id="SM00220">
    <property type="entry name" value="S_TKc"/>
    <property type="match status" value="1"/>
</dbReference>
<dbReference type="Gene3D" id="1.10.510.10">
    <property type="entry name" value="Transferase(Phosphotransferase) domain 1"/>
    <property type="match status" value="1"/>
</dbReference>
<keyword evidence="23" id="KW-1185">Reference proteome</keyword>
<dbReference type="PROSITE" id="PS01187">
    <property type="entry name" value="EGF_CA"/>
    <property type="match status" value="1"/>
</dbReference>
<dbReference type="GeneID" id="109707450"/>
<evidence type="ECO:0000256" key="12">
    <source>
        <dbReference type="ARBA" id="ARBA00022989"/>
    </source>
</evidence>
<comment type="subcellular location">
    <subcellularLocation>
        <location evidence="1">Membrane</location>
        <topology evidence="1">Single-pass type I membrane protein</topology>
    </subcellularLocation>
</comment>
<protein>
    <submittedName>
        <fullName evidence="24">Wall-associated receptor kinase-like 16</fullName>
    </submittedName>
</protein>
<dbReference type="InterPro" id="IPR008271">
    <property type="entry name" value="Ser/Thr_kinase_AS"/>
</dbReference>
<dbReference type="SUPFAM" id="SSF57196">
    <property type="entry name" value="EGF/Laminin"/>
    <property type="match status" value="1"/>
</dbReference>
<evidence type="ECO:0000256" key="7">
    <source>
        <dbReference type="ARBA" id="ARBA00022729"/>
    </source>
</evidence>
<dbReference type="InterPro" id="IPR025287">
    <property type="entry name" value="WAK_GUB"/>
</dbReference>
<dbReference type="SMART" id="SM00181">
    <property type="entry name" value="EGF"/>
    <property type="match status" value="2"/>
</dbReference>
<evidence type="ECO:0000256" key="4">
    <source>
        <dbReference type="ARBA" id="ARBA00022553"/>
    </source>
</evidence>
<comment type="caution">
    <text evidence="17">Lacks conserved residue(s) required for the propagation of feature annotation.</text>
</comment>
<dbReference type="OrthoDB" id="4062651at2759"/>
<evidence type="ECO:0000256" key="14">
    <source>
        <dbReference type="ARBA" id="ARBA00023157"/>
    </source>
</evidence>
<evidence type="ECO:0000256" key="9">
    <source>
        <dbReference type="ARBA" id="ARBA00022741"/>
    </source>
</evidence>
<evidence type="ECO:0000256" key="20">
    <source>
        <dbReference type="SAM" id="SignalP"/>
    </source>
</evidence>